<evidence type="ECO:0000313" key="10">
    <source>
        <dbReference type="Proteomes" id="UP000321523"/>
    </source>
</evidence>
<evidence type="ECO:0000256" key="3">
    <source>
        <dbReference type="ARBA" id="ARBA00022553"/>
    </source>
</evidence>
<keyword evidence="4" id="KW-0808">Transferase</keyword>
<dbReference type="Gene3D" id="3.30.565.10">
    <property type="entry name" value="Histidine kinase-like ATPase, C-terminal domain"/>
    <property type="match status" value="1"/>
</dbReference>
<dbReference type="AlphaFoldDB" id="A0A512DTI8"/>
<accession>A0A512DTI8</accession>
<dbReference type="InterPro" id="IPR005467">
    <property type="entry name" value="His_kinase_dom"/>
</dbReference>
<evidence type="ECO:0000256" key="4">
    <source>
        <dbReference type="ARBA" id="ARBA00022679"/>
    </source>
</evidence>
<dbReference type="PANTHER" id="PTHR41523">
    <property type="entry name" value="TWO-COMPONENT SYSTEM SENSOR PROTEIN"/>
    <property type="match status" value="1"/>
</dbReference>
<dbReference type="PANTHER" id="PTHR41523:SF8">
    <property type="entry name" value="ETHYLENE RESPONSE SENSOR PROTEIN"/>
    <property type="match status" value="1"/>
</dbReference>
<evidence type="ECO:0000313" key="9">
    <source>
        <dbReference type="EMBL" id="GEO39792.1"/>
    </source>
</evidence>
<dbReference type="GO" id="GO:0004673">
    <property type="term" value="F:protein histidine kinase activity"/>
    <property type="evidence" value="ECO:0007669"/>
    <property type="project" value="UniProtKB-EC"/>
</dbReference>
<protein>
    <recommendedName>
        <fullName evidence="2">histidine kinase</fullName>
        <ecNumber evidence="2">2.7.13.3</ecNumber>
    </recommendedName>
</protein>
<comment type="catalytic activity">
    <reaction evidence="1">
        <text>ATP + protein L-histidine = ADP + protein N-phospho-L-histidine.</text>
        <dbReference type="EC" id="2.7.13.3"/>
    </reaction>
</comment>
<dbReference type="Proteomes" id="UP000321523">
    <property type="component" value="Unassembled WGS sequence"/>
</dbReference>
<evidence type="ECO:0000256" key="7">
    <source>
        <dbReference type="ARBA" id="ARBA00022840"/>
    </source>
</evidence>
<dbReference type="OrthoDB" id="9767435at2"/>
<evidence type="ECO:0000259" key="8">
    <source>
        <dbReference type="PROSITE" id="PS50109"/>
    </source>
</evidence>
<keyword evidence="10" id="KW-1185">Reference proteome</keyword>
<proteinExistence type="predicted"/>
<name>A0A512DTI8_9PROT</name>
<keyword evidence="5" id="KW-0547">Nucleotide-binding</keyword>
<evidence type="ECO:0000256" key="5">
    <source>
        <dbReference type="ARBA" id="ARBA00022741"/>
    </source>
</evidence>
<dbReference type="InterPro" id="IPR011495">
    <property type="entry name" value="Sig_transdc_His_kin_sub2_dim/P"/>
</dbReference>
<sequence>MSEKSRTELEVALAEATHRARNDLQAVSAMLRLQATVSTDPAVKSALIVAENRVQALASLNSRLDQWAGGTETVIDSRQFLEGLSADIQATYFDQRPITIQLRVERHPIPLEHARPLGLVINELVVNAVKYAFPDGAAGTISIVFGSTDREALLIVEDDGIGFDPGQPPRGSGLGRFMIDALVAQIGGWIATERSEPGGTRCTIGWPGMAEPLLV</sequence>
<dbReference type="RefSeq" id="WP_044430347.1">
    <property type="nucleotide sequence ID" value="NZ_BJYZ01000018.1"/>
</dbReference>
<dbReference type="SUPFAM" id="SSF55874">
    <property type="entry name" value="ATPase domain of HSP90 chaperone/DNA topoisomerase II/histidine kinase"/>
    <property type="match status" value="1"/>
</dbReference>
<evidence type="ECO:0000256" key="1">
    <source>
        <dbReference type="ARBA" id="ARBA00000085"/>
    </source>
</evidence>
<keyword evidence="6" id="KW-0418">Kinase</keyword>
<dbReference type="PROSITE" id="PS50109">
    <property type="entry name" value="HIS_KIN"/>
    <property type="match status" value="1"/>
</dbReference>
<gene>
    <name evidence="9" type="ORF">SAE02_39400</name>
</gene>
<dbReference type="Pfam" id="PF07568">
    <property type="entry name" value="HisKA_2"/>
    <property type="match status" value="1"/>
</dbReference>
<keyword evidence="7" id="KW-0067">ATP-binding</keyword>
<feature type="domain" description="Histidine kinase" evidence="8">
    <location>
        <begin position="15"/>
        <end position="210"/>
    </location>
</feature>
<dbReference type="EC" id="2.7.13.3" evidence="2"/>
<organism evidence="9 10">
    <name type="scientific">Skermanella aerolata</name>
    <dbReference type="NCBI Taxonomy" id="393310"/>
    <lineage>
        <taxon>Bacteria</taxon>
        <taxon>Pseudomonadati</taxon>
        <taxon>Pseudomonadota</taxon>
        <taxon>Alphaproteobacteria</taxon>
        <taxon>Rhodospirillales</taxon>
        <taxon>Azospirillaceae</taxon>
        <taxon>Skermanella</taxon>
    </lineage>
</organism>
<evidence type="ECO:0000256" key="2">
    <source>
        <dbReference type="ARBA" id="ARBA00012438"/>
    </source>
</evidence>
<comment type="caution">
    <text evidence="9">The sequence shown here is derived from an EMBL/GenBank/DDBJ whole genome shotgun (WGS) entry which is preliminary data.</text>
</comment>
<dbReference type="SMART" id="SM00387">
    <property type="entry name" value="HATPase_c"/>
    <property type="match status" value="1"/>
</dbReference>
<keyword evidence="3" id="KW-0597">Phosphoprotein</keyword>
<dbReference type="InterPro" id="IPR003594">
    <property type="entry name" value="HATPase_dom"/>
</dbReference>
<reference evidence="9 10" key="1">
    <citation type="submission" date="2019-07" db="EMBL/GenBank/DDBJ databases">
        <title>Whole genome shotgun sequence of Skermanella aerolata NBRC 106429.</title>
        <authorList>
            <person name="Hosoyama A."/>
            <person name="Uohara A."/>
            <person name="Ohji S."/>
            <person name="Ichikawa N."/>
        </authorList>
    </citation>
    <scope>NUCLEOTIDE SEQUENCE [LARGE SCALE GENOMIC DNA]</scope>
    <source>
        <strain evidence="9 10">NBRC 106429</strain>
    </source>
</reference>
<dbReference type="GO" id="GO:0005524">
    <property type="term" value="F:ATP binding"/>
    <property type="evidence" value="ECO:0007669"/>
    <property type="project" value="UniProtKB-KW"/>
</dbReference>
<dbReference type="Pfam" id="PF02518">
    <property type="entry name" value="HATPase_c"/>
    <property type="match status" value="1"/>
</dbReference>
<dbReference type="EMBL" id="BJYZ01000018">
    <property type="protein sequence ID" value="GEO39792.1"/>
    <property type="molecule type" value="Genomic_DNA"/>
</dbReference>
<evidence type="ECO:0000256" key="6">
    <source>
        <dbReference type="ARBA" id="ARBA00022777"/>
    </source>
</evidence>
<dbReference type="InterPro" id="IPR036890">
    <property type="entry name" value="HATPase_C_sf"/>
</dbReference>